<evidence type="ECO:0000313" key="10">
    <source>
        <dbReference type="Proteomes" id="UP001620405"/>
    </source>
</evidence>
<dbReference type="InterPro" id="IPR050445">
    <property type="entry name" value="Bact_polysacc_biosynth/exp"/>
</dbReference>
<feature type="transmembrane region" description="Helical" evidence="7">
    <location>
        <begin position="250"/>
        <end position="270"/>
    </location>
</feature>
<evidence type="ECO:0000256" key="2">
    <source>
        <dbReference type="ARBA" id="ARBA00022475"/>
    </source>
</evidence>
<comment type="caution">
    <text evidence="9">The sequence shown here is derived from an EMBL/GenBank/DDBJ whole genome shotgun (WGS) entry which is preliminary data.</text>
</comment>
<keyword evidence="5 7" id="KW-0472">Membrane</keyword>
<reference evidence="9 10" key="1">
    <citation type="submission" date="2020-10" db="EMBL/GenBank/DDBJ databases">
        <title>Phylogeny of dyella-like bacteria.</title>
        <authorList>
            <person name="Fu J."/>
        </authorList>
    </citation>
    <scope>NUCLEOTIDE SEQUENCE [LARGE SCALE GENOMIC DNA]</scope>
    <source>
        <strain evidence="9 10">DHOB07</strain>
    </source>
</reference>
<protein>
    <submittedName>
        <fullName evidence="9">Lipopolysaccharide biosynthesis protein</fullName>
    </submittedName>
</protein>
<name>A0ABW8IQN2_9GAMM</name>
<dbReference type="EMBL" id="JADIKG010000009">
    <property type="protein sequence ID" value="MFK2872260.1"/>
    <property type="molecule type" value="Genomic_DNA"/>
</dbReference>
<evidence type="ECO:0000256" key="1">
    <source>
        <dbReference type="ARBA" id="ARBA00004651"/>
    </source>
</evidence>
<keyword evidence="10" id="KW-1185">Reference proteome</keyword>
<evidence type="ECO:0000256" key="5">
    <source>
        <dbReference type="ARBA" id="ARBA00023136"/>
    </source>
</evidence>
<keyword evidence="3 7" id="KW-0812">Transmembrane</keyword>
<evidence type="ECO:0000256" key="7">
    <source>
        <dbReference type="SAM" id="Phobius"/>
    </source>
</evidence>
<feature type="coiled-coil region" evidence="6">
    <location>
        <begin position="152"/>
        <end position="179"/>
    </location>
</feature>
<evidence type="ECO:0000256" key="4">
    <source>
        <dbReference type="ARBA" id="ARBA00022989"/>
    </source>
</evidence>
<keyword evidence="4 7" id="KW-1133">Transmembrane helix</keyword>
<evidence type="ECO:0000259" key="8">
    <source>
        <dbReference type="Pfam" id="PF02706"/>
    </source>
</evidence>
<proteinExistence type="predicted"/>
<dbReference type="Pfam" id="PF02706">
    <property type="entry name" value="Wzz"/>
    <property type="match status" value="1"/>
</dbReference>
<keyword evidence="2" id="KW-1003">Cell membrane</keyword>
<feature type="transmembrane region" description="Helical" evidence="7">
    <location>
        <begin position="21"/>
        <end position="40"/>
    </location>
</feature>
<gene>
    <name evidence="9" type="ORF">ISP13_01855</name>
</gene>
<keyword evidence="6" id="KW-0175">Coiled coil</keyword>
<sequence>MEQNEIYLIDTWRILLREWKWFVTMLVLVLVCVFAFMRVARPQWEATAWVQIGQVGAAPPGQDPKAEPLARVLERLQLVPFQDDVVQSIGLLPTTREAHLYRKSLKLDPLPYAGPLVKITLRAYSPKQAVQLANATVDQLEAIHQRIEATPLAHARARLDEVQAELQAALADRDRLVQAATSGNKDDAASKSAPGPMLASALLSSKNEEIHTLQQTKSDLADRLSATYTYDTSLMWPAYVPDHPAFPNPVLMWAVGMVLGLFLGTLAAIARNALRRAAATQPVWGKSIQPKKPIPALTD</sequence>
<dbReference type="Proteomes" id="UP001620405">
    <property type="component" value="Unassembled WGS sequence"/>
</dbReference>
<dbReference type="PANTHER" id="PTHR32309:SF13">
    <property type="entry name" value="FERRIC ENTEROBACTIN TRANSPORT PROTEIN FEPE"/>
    <property type="match status" value="1"/>
</dbReference>
<feature type="domain" description="Polysaccharide chain length determinant N-terminal" evidence="8">
    <location>
        <begin position="4"/>
        <end position="57"/>
    </location>
</feature>
<evidence type="ECO:0000256" key="6">
    <source>
        <dbReference type="SAM" id="Coils"/>
    </source>
</evidence>
<dbReference type="InterPro" id="IPR003856">
    <property type="entry name" value="LPS_length_determ_N"/>
</dbReference>
<accession>A0ABW8IQN2</accession>
<dbReference type="PANTHER" id="PTHR32309">
    <property type="entry name" value="TYROSINE-PROTEIN KINASE"/>
    <property type="match status" value="1"/>
</dbReference>
<evidence type="ECO:0000256" key="3">
    <source>
        <dbReference type="ARBA" id="ARBA00022692"/>
    </source>
</evidence>
<evidence type="ECO:0000313" key="9">
    <source>
        <dbReference type="EMBL" id="MFK2872260.1"/>
    </source>
</evidence>
<dbReference type="RefSeq" id="WP_284399295.1">
    <property type="nucleotide sequence ID" value="NZ_BSNQ01000003.1"/>
</dbReference>
<comment type="subcellular location">
    <subcellularLocation>
        <location evidence="1">Cell membrane</location>
        <topology evidence="1">Multi-pass membrane protein</topology>
    </subcellularLocation>
</comment>
<organism evidence="9 10">
    <name type="scientific">Dyella lipolytica</name>
    <dbReference type="NCBI Taxonomy" id="1867835"/>
    <lineage>
        <taxon>Bacteria</taxon>
        <taxon>Pseudomonadati</taxon>
        <taxon>Pseudomonadota</taxon>
        <taxon>Gammaproteobacteria</taxon>
        <taxon>Lysobacterales</taxon>
        <taxon>Rhodanobacteraceae</taxon>
        <taxon>Dyella</taxon>
    </lineage>
</organism>